<evidence type="ECO:0000256" key="1">
    <source>
        <dbReference type="SAM" id="MobiDB-lite"/>
    </source>
</evidence>
<evidence type="ECO:0000313" key="4">
    <source>
        <dbReference type="Proteomes" id="UP000608071"/>
    </source>
</evidence>
<dbReference type="PANTHER" id="PTHR34819">
    <property type="entry name" value="LARGE CYSTEINE-RICH PERIPLASMIC PROTEIN OMCB"/>
    <property type="match status" value="1"/>
</dbReference>
<feature type="region of interest" description="Disordered" evidence="1">
    <location>
        <begin position="669"/>
        <end position="696"/>
    </location>
</feature>
<dbReference type="SUPFAM" id="SSF49313">
    <property type="entry name" value="Cadherin-like"/>
    <property type="match status" value="8"/>
</dbReference>
<name>A0ABR8SZK0_9BACL</name>
<dbReference type="Gene3D" id="2.60.40.2810">
    <property type="match status" value="7"/>
</dbReference>
<sequence length="2521" mass="255911">MPYILRYNVTTNGTITFTGNTLGLNKVANQNNQGTTGSIGAFSTLNTTLRAGNFPLGTTLNYTLNGSRAVLDIPSGASVLYAELIWSGCYDAGGGSVLGAIGNPISFSTPIGTTAVSPDPATAQNTAPIRSNYVNSAIVTALVQEGGAGTYAAGTVPATVTASNNNDNFAGWTLAVIYSSPFLPSRNISFYVGAEIVNQALGSTTTSIGGFATPVTGTVNGRLLVSASEGDPQILGDQLRFGPTVAALAPISGPNNPVDNFFCSQINNDQGLLDTRGTFGTLNSPPGGATIGARQGWDITNVNVSSSLTNSQTTAVIQATSQGDAYLVNSLGLQVDVNAPFFVFTKSSNASSALVGSAVQYTLTVSNTGTAAASLVLLKDNFPSSGSFVPGSLFVNGVNQPGADPVAGVNLGTVNPGQTLTIAYSVQIVARPPGSVQSNVAEISYSFQSLPGGPIFQGTSRSNGNIVSIGNQPPTTQNYAVVTNGNTAVSGQVTGSDPDGDPLSFTLNSVPTSGTALINTNGTYTYTPNPGFAGNDSFTVLVSDGFGGTAVSTVAVTVLNQPPIANNLDVTTSKNTPLSGQVTATDPNGDGLIYSLNTAPANGTLTINPDGTFEYIPNTDYIGNDSFTFLAADPNGGTAIGAVTIHILNRPPITQNVNLTTPANVAASGQVTASDPDGDPLTFTQNTPPVNGTSQVNPDGTFTYIPNPGFIGNDSFTVLVTDISGGTAVSTVTIEVVNLPPVTSNLNLATGENIPVSGQVTATDPNSDPLTFALTGAPASGTAVVNPDGTFTYTPNPGFVGTDTFNVVVSDGNGGTAISVVTIQVTNQPPIPQNLTLTTAGNTPASGQVVATDPNGDPLTYSLNSAPTNGTAVVNADGTFTYTPVANFSGTDAFTYLVSDGIGGTAVGNVTINVLNQPPTTSDVSLSTIQNMMATGQVVATDPNGDPLTYTLQSSPVSGTAVVNPDGSFTYTPNTGFTGPDSFTVLVSDGRGGTAVSTVMINVVNQPPVAQTQNFSTVQNTALSGQIIATDPDGDALTYQLSSLPANGTAVVNPDGTFTYTPATGFVGTDSFTVLVSDGKGGTAVGTAIVRVADQAPIAQDLAITTNVNTPVAGQIPATDPDGDPLTYILSVPPSNGVVVLNPDGTFTYTPNFNFFGIDNFAVLVSDGKGGTATSNVQVGVPVAAPVTSDVTLDTNTNIPVSGQVVATDPQGETLTYTVSAGPANGSVALNSADGTFTYTPNPGFAGTDTFSVLVTNTSGVFVTSVVTINVDNQPPVVPNYSFDTVQNAPVGGQILATDPDGNLLTYSLAIAPTLGIALVNPDGTFTYTPNPSVVGTDTFSVLVSDGRGGTATSVVTVNIIDQPPVAQDLLLATPNGVPVSGAVTATDPDGDPLMYTLNAAPAFGTAVVNPDGAFTYTPNAGYVGRDSFTVLVDDGKGGTAIATVQIDVTNSPPIAVGTNVFTTQNTPVAGAVTATDPEGDPLTFSLLTPPANGAVTVNPDGTFTYTPNQGYVGPDSFTVLISDGLGGTAIATATVNVTDLPPVTSDVSISTSINLSVSGQVTATDPEGDLLTFSLLLPPVNGTAVVNPDGTFTYTPNPGFVGPDAFTILVSDGKGGTAVSTVNVQVVNQPPLTQNSIVSTVQPIPVTGAVIATDPDGDPLTYTVQTPPTNGTLILNPDGTFTYTPAGGFYGTDFFTVTVSDGRGGTAVAAVTVNVNASPPAVQSQNLTTGVNVPISGQIVAVDPNGLPLIYSLQSPPVNGTVVVNPDGTFTYTPNPGYSGLDSFTVQSANSAGGIGVGTITLTIVNLPPTATGANVSTSENIPVSGAISATDPDGDPLTFTINSPPTSGTAIVNPDGTFTYTPNPGFVGSDSFTILVSDGSGGTAIAPVTIQVTGRPPVTEDQVISTGPNTPVNGQIIASDPDGDPLIYLLGSSPTSGTTLLNPDGSFTYTPNVGFAGTDSFTVWVSDGNGGTAVSTVTINIPILPPIVNDVTFTTFAGNPISAVLTAVDPEGSAVTFTLSIPPEQGVVTVNPDGSFTYTPGPTFVGTDRFTVIATNAFGASSNIIVTIQVITGTPIAPDVSLSTLINTPVDGIVTASAPDGVLIFTLYTLLPANGTVVINPDGTFTYTPNPGFIGADQFSVIVTDLYGQNVISTVTVTVEDDIPFANPVRVATVQGQAVNGAAIATDPNGLALIYSLGTLPEFGTVVVNPDGTFTYTPNPDFTGTDRFTIIAINSVGESVSIPVTAEVSASGPVDGPITTDIGIGTTQDQPVSGTILASDPAGLPLIYQLAGLPNSGSVELNPDGSFTYIPNAGFTGTDTFSVRVSDSLGLSALSVVSVVVYPSGNPNSVSIQLTTTVGTPVRDALPAGQGNYILRSGPSRGRVELRPDGTFVYTPDAGFTGIDEFTIQFTDLAGTITLFLVSVRVTPRSSTLTLQLRTEENRPLSGNLNTIGLGLIVTAQIIDNPNNGRLVLNANGTYTYFPDPDFTGPDQFTFIVTDAQEDIYTVIVNVFVYPEGEE</sequence>
<evidence type="ECO:0000259" key="2">
    <source>
        <dbReference type="Pfam" id="PF01345"/>
    </source>
</evidence>
<evidence type="ECO:0000313" key="3">
    <source>
        <dbReference type="EMBL" id="MBD7968728.1"/>
    </source>
</evidence>
<dbReference type="PANTHER" id="PTHR34819:SF3">
    <property type="entry name" value="CELL SURFACE PROTEIN"/>
    <property type="match status" value="1"/>
</dbReference>
<feature type="domain" description="DUF11" evidence="2">
    <location>
        <begin position="345"/>
        <end position="444"/>
    </location>
</feature>
<dbReference type="RefSeq" id="WP_191800047.1">
    <property type="nucleotide sequence ID" value="NZ_JACSQL010000004.1"/>
</dbReference>
<dbReference type="Proteomes" id="UP000608071">
    <property type="component" value="Unassembled WGS sequence"/>
</dbReference>
<dbReference type="Pfam" id="PF01345">
    <property type="entry name" value="DUF11"/>
    <property type="match status" value="1"/>
</dbReference>
<keyword evidence="4" id="KW-1185">Reference proteome</keyword>
<dbReference type="EMBL" id="JACSQL010000004">
    <property type="protein sequence ID" value="MBD7968728.1"/>
    <property type="molecule type" value="Genomic_DNA"/>
</dbReference>
<feature type="compositionally biased region" description="Polar residues" evidence="1">
    <location>
        <begin position="682"/>
        <end position="696"/>
    </location>
</feature>
<gene>
    <name evidence="3" type="ORF">H9647_11700</name>
</gene>
<dbReference type="Pfam" id="PF17963">
    <property type="entry name" value="Big_9"/>
    <property type="match status" value="23"/>
</dbReference>
<dbReference type="InterPro" id="IPR001434">
    <property type="entry name" value="OmcB-like_DUF11"/>
</dbReference>
<reference evidence="3 4" key="1">
    <citation type="submission" date="2020-08" db="EMBL/GenBank/DDBJ databases">
        <title>A Genomic Blueprint of the Chicken Gut Microbiome.</title>
        <authorList>
            <person name="Gilroy R."/>
            <person name="Ravi A."/>
            <person name="Getino M."/>
            <person name="Pursley I."/>
            <person name="Horton D.L."/>
            <person name="Alikhan N.-F."/>
            <person name="Baker D."/>
            <person name="Gharbi K."/>
            <person name="Hall N."/>
            <person name="Watson M."/>
            <person name="Adriaenssens E.M."/>
            <person name="Foster-Nyarko E."/>
            <person name="Jarju S."/>
            <person name="Secka A."/>
            <person name="Antonio M."/>
            <person name="Oren A."/>
            <person name="Chaudhuri R."/>
            <person name="La Ragione R.M."/>
            <person name="Hildebrand F."/>
            <person name="Pallen M.J."/>
        </authorList>
    </citation>
    <scope>NUCLEOTIDE SEQUENCE [LARGE SCALE GENOMIC DNA]</scope>
    <source>
        <strain evidence="3 4">Sa2BVA9</strain>
    </source>
</reference>
<protein>
    <submittedName>
        <fullName evidence="3">Tandem-95 repeat protein</fullName>
    </submittedName>
</protein>
<comment type="caution">
    <text evidence="3">The sequence shown here is derived from an EMBL/GenBank/DDBJ whole genome shotgun (WGS) entry which is preliminary data.</text>
</comment>
<proteinExistence type="predicted"/>
<dbReference type="InterPro" id="IPR051172">
    <property type="entry name" value="Chlamydia_OmcB"/>
</dbReference>
<organism evidence="3 4">
    <name type="scientific">Paenibacillus gallinarum</name>
    <dbReference type="NCBI Taxonomy" id="2762232"/>
    <lineage>
        <taxon>Bacteria</taxon>
        <taxon>Bacillati</taxon>
        <taxon>Bacillota</taxon>
        <taxon>Bacilli</taxon>
        <taxon>Bacillales</taxon>
        <taxon>Paenibacillaceae</taxon>
        <taxon>Paenibacillus</taxon>
    </lineage>
</organism>
<dbReference type="InterPro" id="IPR015919">
    <property type="entry name" value="Cadherin-like_sf"/>
</dbReference>
<dbReference type="Gene3D" id="2.60.40.3440">
    <property type="match status" value="16"/>
</dbReference>
<accession>A0ABR8SZK0</accession>
<dbReference type="NCBIfam" id="NF012211">
    <property type="entry name" value="tand_rpt_95"/>
    <property type="match status" value="22"/>
</dbReference>